<dbReference type="PRINTS" id="PR00109">
    <property type="entry name" value="TYRKINASE"/>
</dbReference>
<accession>A0A397UF94</accession>
<evidence type="ECO:0000259" key="6">
    <source>
        <dbReference type="PROSITE" id="PS50011"/>
    </source>
</evidence>
<dbReference type="GO" id="GO:0005524">
    <property type="term" value="F:ATP binding"/>
    <property type="evidence" value="ECO:0007669"/>
    <property type="project" value="UniProtKB-UniRule"/>
</dbReference>
<keyword evidence="3 7" id="KW-0418">Kinase</keyword>
<dbReference type="InterPro" id="IPR011009">
    <property type="entry name" value="Kinase-like_dom_sf"/>
</dbReference>
<keyword evidence="2 5" id="KW-0547">Nucleotide-binding</keyword>
<dbReference type="EMBL" id="QKWP01001435">
    <property type="protein sequence ID" value="RIB08962.1"/>
    <property type="molecule type" value="Genomic_DNA"/>
</dbReference>
<gene>
    <name evidence="7" type="ORF">C2G38_307039</name>
</gene>
<keyword evidence="4 5" id="KW-0067">ATP-binding</keyword>
<evidence type="ECO:0000256" key="2">
    <source>
        <dbReference type="ARBA" id="ARBA00022741"/>
    </source>
</evidence>
<dbReference type="InterPro" id="IPR051681">
    <property type="entry name" value="Ser/Thr_Kinases-Pseudokinases"/>
</dbReference>
<evidence type="ECO:0000313" key="8">
    <source>
        <dbReference type="Proteomes" id="UP000266673"/>
    </source>
</evidence>
<dbReference type="OrthoDB" id="2364918at2759"/>
<dbReference type="AlphaFoldDB" id="A0A397UF94"/>
<keyword evidence="8" id="KW-1185">Reference proteome</keyword>
<dbReference type="GO" id="GO:0004674">
    <property type="term" value="F:protein serine/threonine kinase activity"/>
    <property type="evidence" value="ECO:0007669"/>
    <property type="project" value="TreeGrafter"/>
</dbReference>
<feature type="binding site" evidence="5">
    <location>
        <position position="418"/>
    </location>
    <ligand>
        <name>ATP</name>
        <dbReference type="ChEBI" id="CHEBI:30616"/>
    </ligand>
</feature>
<reference evidence="7 8" key="1">
    <citation type="submission" date="2018-06" db="EMBL/GenBank/DDBJ databases">
        <title>Comparative genomics reveals the genomic features of Rhizophagus irregularis, R. cerebriforme, R. diaphanum and Gigaspora rosea, and their symbiotic lifestyle signature.</title>
        <authorList>
            <person name="Morin E."/>
            <person name="San Clemente H."/>
            <person name="Chen E.C.H."/>
            <person name="De La Providencia I."/>
            <person name="Hainaut M."/>
            <person name="Kuo A."/>
            <person name="Kohler A."/>
            <person name="Murat C."/>
            <person name="Tang N."/>
            <person name="Roy S."/>
            <person name="Loubradou J."/>
            <person name="Henrissat B."/>
            <person name="Grigoriev I.V."/>
            <person name="Corradi N."/>
            <person name="Roux C."/>
            <person name="Martin F.M."/>
        </authorList>
    </citation>
    <scope>NUCLEOTIDE SEQUENCE [LARGE SCALE GENOMIC DNA]</scope>
    <source>
        <strain evidence="7 8">DAOM 194757</strain>
    </source>
</reference>
<proteinExistence type="predicted"/>
<dbReference type="InterPro" id="IPR001245">
    <property type="entry name" value="Ser-Thr/Tyr_kinase_cat_dom"/>
</dbReference>
<evidence type="ECO:0000256" key="1">
    <source>
        <dbReference type="ARBA" id="ARBA00022679"/>
    </source>
</evidence>
<evidence type="ECO:0000256" key="3">
    <source>
        <dbReference type="ARBA" id="ARBA00022777"/>
    </source>
</evidence>
<dbReference type="STRING" id="44941.A0A397UF94"/>
<dbReference type="InterPro" id="IPR000719">
    <property type="entry name" value="Prot_kinase_dom"/>
</dbReference>
<dbReference type="Proteomes" id="UP000266673">
    <property type="component" value="Unassembled WGS sequence"/>
</dbReference>
<sequence>MLAIVIKMGLEFRKIYKKQIIGIKFEWKNVDSDSDDDVKKFLVEGKYPLLWISFKEFIVIKKIGQGGFAMVFYAMWLDKKHNICRNVALKVLHESKFCNSEFIKELKAYCDICSKHPSFLKCHGISKDDSGDYILVLGYALIGSLRQNLHSVSQMKWMDKLSLLHCIASDLQTIHSQELIHRNLHSGNILQDHLHSAYIADLGLSISTNTTSNAERRGIYGGLPYIAPEALDRGYYSTASDVYSFGIIMWEILYGRPVSYNREFRQRLQIEICRNDLRPTIIENTPLCYINLMKQCWERDLINRPSATKICEILTEWINDENILLELIKSDELLKNIKSTHIQIYLDELYKGGAYIEISEPVKADGDIEILKFLPNTSLQWIPFEDLEIIKEIGKGGFATVFLAKCNLNGSTKNVALKFLRGSRNNFEAFLKELNICYNIGCIEPTFLQCYGISKDIITTNDYILVMQYAPMGSLRQNLRKVAKIEWKEKLQLLLYIAFDLKIIHSHGIIHRDLHSGNILQNKLYNAYIGDLGLAEAVNKVLAKSNEIYGVFPYIAPEVLRSRGYTPASDVYSFGMIMWEISSGRLAFSDKNHDLCLLTEVCNGLRPTVVKDMPEYYVDLMKGCWNNDPEKRPMASEIYEVIKSWENNYEILLKFNKFETILEDSWLMHPQAVYTSRFINLDELVSITSQAICTNGIINDDNKIIESQEDNIPIERMNKLMSEIEKDKAASVRLSLCE</sequence>
<dbReference type="Pfam" id="PF07714">
    <property type="entry name" value="PK_Tyr_Ser-Thr"/>
    <property type="match status" value="2"/>
</dbReference>
<protein>
    <submittedName>
        <fullName evidence="7">Kinase-like domain-containing protein</fullName>
    </submittedName>
</protein>
<dbReference type="PANTHER" id="PTHR44329">
    <property type="entry name" value="SERINE/THREONINE-PROTEIN KINASE TNNI3K-RELATED"/>
    <property type="match status" value="1"/>
</dbReference>
<evidence type="ECO:0000256" key="4">
    <source>
        <dbReference type="ARBA" id="ARBA00022840"/>
    </source>
</evidence>
<name>A0A397UF94_9GLOM</name>
<dbReference type="Gene3D" id="1.10.510.10">
    <property type="entry name" value="Transferase(Phosphotransferase) domain 1"/>
    <property type="match status" value="2"/>
</dbReference>
<feature type="domain" description="Protein kinase" evidence="6">
    <location>
        <begin position="57"/>
        <end position="318"/>
    </location>
</feature>
<dbReference type="InterPro" id="IPR017441">
    <property type="entry name" value="Protein_kinase_ATP_BS"/>
</dbReference>
<dbReference type="SUPFAM" id="SSF56112">
    <property type="entry name" value="Protein kinase-like (PK-like)"/>
    <property type="match status" value="2"/>
</dbReference>
<dbReference type="PROSITE" id="PS50011">
    <property type="entry name" value="PROTEIN_KINASE_DOM"/>
    <property type="match status" value="2"/>
</dbReference>
<evidence type="ECO:0000313" key="7">
    <source>
        <dbReference type="EMBL" id="RIB08962.1"/>
    </source>
</evidence>
<organism evidence="7 8">
    <name type="scientific">Gigaspora rosea</name>
    <dbReference type="NCBI Taxonomy" id="44941"/>
    <lineage>
        <taxon>Eukaryota</taxon>
        <taxon>Fungi</taxon>
        <taxon>Fungi incertae sedis</taxon>
        <taxon>Mucoromycota</taxon>
        <taxon>Glomeromycotina</taxon>
        <taxon>Glomeromycetes</taxon>
        <taxon>Diversisporales</taxon>
        <taxon>Gigasporaceae</taxon>
        <taxon>Gigaspora</taxon>
    </lineage>
</organism>
<dbReference type="PANTHER" id="PTHR44329:SF288">
    <property type="entry name" value="MITOGEN-ACTIVATED PROTEIN KINASE KINASE KINASE 20"/>
    <property type="match status" value="1"/>
</dbReference>
<feature type="binding site" evidence="5">
    <location>
        <position position="90"/>
    </location>
    <ligand>
        <name>ATP</name>
        <dbReference type="ChEBI" id="CHEBI:30616"/>
    </ligand>
</feature>
<feature type="domain" description="Protein kinase" evidence="6">
    <location>
        <begin position="387"/>
        <end position="652"/>
    </location>
</feature>
<evidence type="ECO:0000256" key="5">
    <source>
        <dbReference type="PROSITE-ProRule" id="PRU10141"/>
    </source>
</evidence>
<dbReference type="PROSITE" id="PS00107">
    <property type="entry name" value="PROTEIN_KINASE_ATP"/>
    <property type="match status" value="2"/>
</dbReference>
<comment type="caution">
    <text evidence="7">The sequence shown here is derived from an EMBL/GenBank/DDBJ whole genome shotgun (WGS) entry which is preliminary data.</text>
</comment>
<keyword evidence="1" id="KW-0808">Transferase</keyword>